<accession>A0A3L0VWC3</accession>
<evidence type="ECO:0000259" key="12">
    <source>
        <dbReference type="SMART" id="SM00955"/>
    </source>
</evidence>
<keyword evidence="6 9" id="KW-0378">Hydrolase</keyword>
<evidence type="ECO:0000256" key="6">
    <source>
        <dbReference type="ARBA" id="ARBA00022801"/>
    </source>
</evidence>
<dbReference type="InterPro" id="IPR004476">
    <property type="entry name" value="RNase_II/RNase_R"/>
</dbReference>
<comment type="function">
    <text evidence="9">Involved in mRNA degradation. Hydrolyzes single-stranded polyribonucleotides processively in the 3' to 5' direction.</text>
</comment>
<dbReference type="PROSITE" id="PS01175">
    <property type="entry name" value="RIBONUCLEASE_II"/>
    <property type="match status" value="1"/>
</dbReference>
<dbReference type="GO" id="GO:0006402">
    <property type="term" value="P:mRNA catabolic process"/>
    <property type="evidence" value="ECO:0007669"/>
    <property type="project" value="UniProtKB-UniRule"/>
</dbReference>
<evidence type="ECO:0000256" key="8">
    <source>
        <dbReference type="ARBA" id="ARBA00022884"/>
    </source>
</evidence>
<dbReference type="GO" id="GO:0005829">
    <property type="term" value="C:cytosol"/>
    <property type="evidence" value="ECO:0007669"/>
    <property type="project" value="UniProtKB-ARBA"/>
</dbReference>
<evidence type="ECO:0000256" key="4">
    <source>
        <dbReference type="ARBA" id="ARBA00022490"/>
    </source>
</evidence>
<dbReference type="SUPFAM" id="SSF50249">
    <property type="entry name" value="Nucleic acid-binding proteins"/>
    <property type="match status" value="4"/>
</dbReference>
<evidence type="ECO:0000256" key="7">
    <source>
        <dbReference type="ARBA" id="ARBA00022839"/>
    </source>
</evidence>
<dbReference type="InterPro" id="IPR011804">
    <property type="entry name" value="RNase_II"/>
</dbReference>
<evidence type="ECO:0000256" key="2">
    <source>
        <dbReference type="ARBA" id="ARBA00004496"/>
    </source>
</evidence>
<evidence type="ECO:0000256" key="3">
    <source>
        <dbReference type="ARBA" id="ARBA00009925"/>
    </source>
</evidence>
<dbReference type="InterPro" id="IPR050180">
    <property type="entry name" value="RNR_Ribonuclease"/>
</dbReference>
<dbReference type="Pfam" id="PF00773">
    <property type="entry name" value="RNB"/>
    <property type="match status" value="1"/>
</dbReference>
<sequence>MFQDNPLLAQLKQQIRENIPKKEGVIRASDRGFGFLEVDEKTSYFVPPPYMKKVMHGDRVSALIRTEKEKEVAEPDALLEQAVTRFVGRVKMFRDRLNVVPDHPLIKDAIKARAKKGLDEKSFKEGDWVVATLKRHALSDGNFSAEIIEKIADQEDHNVPWWVVLARHNLAQIEPADLPEWKVIEEEELPRTDLTATPFFTIDGAKTKDMDDALAIRKLDNGWELLVAIADPTAYVAEGSELDKEAAQRAFTVYMPGRNVPMIPRTLSDELCSLKEGEERNTLCARLLIAEDGLLLEETEFFAARIISHARLNYDEVSDWAEQGKPLEIDAGVMAQLPLMKAMTEARIKWRTEHALVFPDRPDYDFELGENGAVLAIHVEPRRIANRMIEESMIAANICAGRVLGKSVGYGIFNVHTGFDEESLDGAIDLLKSAEAPFERDEIASLTGFCALRRWIDNLDTRWLDGKIRRFQSYALMSSEPGAHYGLGLDAYATWTSPIRKYGDMVNHRLLKAVIAGKTPGERPSPELTEHLTACRRLHRMVERDIGDWLYVRYLKAAAGTDQVFNAEIIDVMRAGLKLRLRENGAVVFMPARHILDNKDRLECNWDNGRVYLDKTEVVYELGQVIEVKLSEAVEETRSLIAKPAVELVPGPAPEAPVADSAVTENTVAESTETAAEAAPKAE</sequence>
<dbReference type="Pfam" id="PF08206">
    <property type="entry name" value="OB_RNB"/>
    <property type="match status" value="1"/>
</dbReference>
<dbReference type="GO" id="GO:0008859">
    <property type="term" value="F:exoribonuclease II activity"/>
    <property type="evidence" value="ECO:0007669"/>
    <property type="project" value="UniProtKB-UniRule"/>
</dbReference>
<dbReference type="Gene3D" id="2.40.50.140">
    <property type="entry name" value="Nucleic acid-binding proteins"/>
    <property type="match status" value="2"/>
</dbReference>
<comment type="catalytic activity">
    <reaction evidence="1 9">
        <text>Exonucleolytic cleavage in the 3'- to 5'-direction to yield nucleoside 5'-phosphates.</text>
        <dbReference type="EC" id="3.1.13.1"/>
    </reaction>
</comment>
<reference evidence="13" key="1">
    <citation type="submission" date="2018-10" db="EMBL/GenBank/DDBJ databases">
        <authorList>
            <consortium name="NARMS: The National Antimicrobial Resistance Monitoring System"/>
        </authorList>
    </citation>
    <scope>NUCLEOTIDE SEQUENCE [LARGE SCALE GENOMIC DNA]</scope>
    <source>
        <strain evidence="13">CVM N17EC0388</strain>
    </source>
</reference>
<evidence type="ECO:0000313" key="13">
    <source>
        <dbReference type="EMBL" id="MHO04220.1"/>
    </source>
</evidence>
<dbReference type="NCBIfam" id="NF003455">
    <property type="entry name" value="PRK05054.1"/>
    <property type="match status" value="1"/>
</dbReference>
<evidence type="ECO:0000256" key="9">
    <source>
        <dbReference type="HAMAP-Rule" id="MF_01036"/>
    </source>
</evidence>
<comment type="caution">
    <text evidence="13">The sequence shown here is derived from an EMBL/GenBank/DDBJ whole genome shotgun (WGS) entry which is preliminary data.</text>
</comment>
<proteinExistence type="inferred from homology"/>
<dbReference type="InterPro" id="IPR022966">
    <property type="entry name" value="RNase_II/R_CS"/>
</dbReference>
<dbReference type="InterPro" id="IPR001900">
    <property type="entry name" value="RNase_II/R"/>
</dbReference>
<comment type="subcellular location">
    <subcellularLocation>
        <location evidence="2 9">Cytoplasm</location>
    </subcellularLocation>
</comment>
<keyword evidence="7 9" id="KW-0269">Exonuclease</keyword>
<keyword evidence="8 9" id="KW-0694">RNA-binding</keyword>
<dbReference type="PANTHER" id="PTHR23355:SF37">
    <property type="entry name" value="EXORIBONUCLEASE 2"/>
    <property type="match status" value="1"/>
</dbReference>
<comment type="similarity">
    <text evidence="3 9">Belongs to the RNR ribonuclease family. RNase II subfamily.</text>
</comment>
<dbReference type="NCBIfam" id="TIGR00358">
    <property type="entry name" value="3_prime_RNase"/>
    <property type="match status" value="1"/>
</dbReference>
<organism evidence="13">
    <name type="scientific">Escherichia coli</name>
    <dbReference type="NCBI Taxonomy" id="562"/>
    <lineage>
        <taxon>Bacteria</taxon>
        <taxon>Pseudomonadati</taxon>
        <taxon>Pseudomonadota</taxon>
        <taxon>Gammaproteobacteria</taxon>
        <taxon>Enterobacterales</taxon>
        <taxon>Enterobacteriaceae</taxon>
        <taxon>Escherichia</taxon>
    </lineage>
</organism>
<dbReference type="NCBIfam" id="TIGR02062">
    <property type="entry name" value="RNase_B"/>
    <property type="match status" value="1"/>
</dbReference>
<feature type="domain" description="Cold-shock" evidence="11">
    <location>
        <begin position="23"/>
        <end position="79"/>
    </location>
</feature>
<dbReference type="PANTHER" id="PTHR23355">
    <property type="entry name" value="RIBONUCLEASE"/>
    <property type="match status" value="1"/>
</dbReference>
<dbReference type="InterPro" id="IPR040476">
    <property type="entry name" value="CSD2"/>
</dbReference>
<dbReference type="EMBL" id="RNRV01000009">
    <property type="protein sequence ID" value="MHO04220.1"/>
    <property type="molecule type" value="Genomic_DNA"/>
</dbReference>
<dbReference type="AlphaFoldDB" id="A0A3L0VWC3"/>
<dbReference type="GO" id="GO:0003723">
    <property type="term" value="F:RNA binding"/>
    <property type="evidence" value="ECO:0007669"/>
    <property type="project" value="UniProtKB-KW"/>
</dbReference>
<dbReference type="InterPro" id="IPR012340">
    <property type="entry name" value="NA-bd_OB-fold"/>
</dbReference>
<dbReference type="InterPro" id="IPR013223">
    <property type="entry name" value="RNase_B_OB_dom"/>
</dbReference>
<dbReference type="SMART" id="SM00357">
    <property type="entry name" value="CSP"/>
    <property type="match status" value="1"/>
</dbReference>
<dbReference type="Gene3D" id="2.40.50.640">
    <property type="match status" value="1"/>
</dbReference>
<keyword evidence="4 9" id="KW-0963">Cytoplasm</keyword>
<feature type="compositionally biased region" description="Low complexity" evidence="10">
    <location>
        <begin position="662"/>
        <end position="683"/>
    </location>
</feature>
<dbReference type="HAMAP" id="MF_01036">
    <property type="entry name" value="RNase_II"/>
    <property type="match status" value="1"/>
</dbReference>
<gene>
    <name evidence="9" type="primary">rnb</name>
    <name evidence="13" type="ORF">D9F05_07550</name>
</gene>
<keyword evidence="5 9" id="KW-0540">Nuclease</keyword>
<name>A0A3L0VWC3_ECOLX</name>
<feature type="domain" description="RNB" evidence="12">
    <location>
        <begin position="191"/>
        <end position="517"/>
    </location>
</feature>
<evidence type="ECO:0000256" key="5">
    <source>
        <dbReference type="ARBA" id="ARBA00022722"/>
    </source>
</evidence>
<evidence type="ECO:0000256" key="1">
    <source>
        <dbReference type="ARBA" id="ARBA00001849"/>
    </source>
</evidence>
<protein>
    <recommendedName>
        <fullName evidence="9">Exoribonuclease 2</fullName>
        <ecNumber evidence="9">3.1.13.1</ecNumber>
    </recommendedName>
    <alternativeName>
        <fullName evidence="9">Exoribonuclease II</fullName>
        <shortName evidence="9">RNase II</shortName>
        <shortName evidence="9">Ribonuclease II</shortName>
    </alternativeName>
</protein>
<dbReference type="InterPro" id="IPR011129">
    <property type="entry name" value="CSD"/>
</dbReference>
<evidence type="ECO:0000259" key="11">
    <source>
        <dbReference type="SMART" id="SM00357"/>
    </source>
</evidence>
<dbReference type="EC" id="3.1.13.1" evidence="9"/>
<evidence type="ECO:0000256" key="10">
    <source>
        <dbReference type="SAM" id="MobiDB-lite"/>
    </source>
</evidence>
<dbReference type="Pfam" id="PF17876">
    <property type="entry name" value="CSD2"/>
    <property type="match status" value="1"/>
</dbReference>
<dbReference type="SMART" id="SM00955">
    <property type="entry name" value="RNB"/>
    <property type="match status" value="1"/>
</dbReference>
<feature type="region of interest" description="Disordered" evidence="10">
    <location>
        <begin position="650"/>
        <end position="683"/>
    </location>
</feature>